<dbReference type="Proteomes" id="UP000285405">
    <property type="component" value="Unassembled WGS sequence"/>
</dbReference>
<protein>
    <recommendedName>
        <fullName evidence="1">Reverse transcriptase/retrotransposon-derived protein RNase H-like domain-containing protein</fullName>
    </recommendedName>
</protein>
<dbReference type="SUPFAM" id="SSF56672">
    <property type="entry name" value="DNA/RNA polymerases"/>
    <property type="match status" value="1"/>
</dbReference>
<dbReference type="EMBL" id="MCBR01018323">
    <property type="protein sequence ID" value="RKF58407.1"/>
    <property type="molecule type" value="Genomic_DNA"/>
</dbReference>
<reference evidence="2 3" key="1">
    <citation type="journal article" date="2018" name="BMC Genomics">
        <title>Comparative genome analyses reveal sequence features reflecting distinct modes of host-adaptation between dicot and monocot powdery mildew.</title>
        <authorList>
            <person name="Wu Y."/>
            <person name="Ma X."/>
            <person name="Pan Z."/>
            <person name="Kale S.D."/>
            <person name="Song Y."/>
            <person name="King H."/>
            <person name="Zhang Q."/>
            <person name="Presley C."/>
            <person name="Deng X."/>
            <person name="Wei C.I."/>
            <person name="Xiao S."/>
        </authorList>
    </citation>
    <scope>NUCLEOTIDE SEQUENCE [LARGE SCALE GENOMIC DNA]</scope>
    <source>
        <strain evidence="2">UCSC1</strain>
    </source>
</reference>
<dbReference type="Pfam" id="PF17919">
    <property type="entry name" value="RT_RNaseH_2"/>
    <property type="match status" value="1"/>
</dbReference>
<sequence length="114" mass="12921">MKISEVTSAEKEAFISLQRAFMNTGILHHYNPDRNLYADLDSSKQGMGAMIYHSEIDPPTQKSVQPIMFLLRLLKPAEENYWPTELEIARLSPSGDPNCDANFFDNNIIGSFEP</sequence>
<dbReference type="InterPro" id="IPR043502">
    <property type="entry name" value="DNA/RNA_pol_sf"/>
</dbReference>
<evidence type="ECO:0000313" key="2">
    <source>
        <dbReference type="EMBL" id="RKF58407.1"/>
    </source>
</evidence>
<evidence type="ECO:0000313" key="3">
    <source>
        <dbReference type="Proteomes" id="UP000285405"/>
    </source>
</evidence>
<proteinExistence type="predicted"/>
<dbReference type="InterPro" id="IPR041577">
    <property type="entry name" value="RT_RNaseH_2"/>
</dbReference>
<evidence type="ECO:0000259" key="1">
    <source>
        <dbReference type="Pfam" id="PF17919"/>
    </source>
</evidence>
<accession>A0A420HLU7</accession>
<feature type="domain" description="Reverse transcriptase/retrotransposon-derived protein RNase H-like" evidence="1">
    <location>
        <begin position="7"/>
        <end position="88"/>
    </location>
</feature>
<gene>
    <name evidence="2" type="ORF">GcC1_n183043</name>
</gene>
<dbReference type="AlphaFoldDB" id="A0A420HLU7"/>
<comment type="caution">
    <text evidence="2">The sequence shown here is derived from an EMBL/GenBank/DDBJ whole genome shotgun (WGS) entry which is preliminary data.</text>
</comment>
<dbReference type="OrthoDB" id="5106181at2759"/>
<name>A0A420HLU7_9PEZI</name>
<organism evidence="2 3">
    <name type="scientific">Golovinomyces cichoracearum</name>
    <dbReference type="NCBI Taxonomy" id="62708"/>
    <lineage>
        <taxon>Eukaryota</taxon>
        <taxon>Fungi</taxon>
        <taxon>Dikarya</taxon>
        <taxon>Ascomycota</taxon>
        <taxon>Pezizomycotina</taxon>
        <taxon>Leotiomycetes</taxon>
        <taxon>Erysiphales</taxon>
        <taxon>Erysiphaceae</taxon>
        <taxon>Golovinomyces</taxon>
    </lineage>
</organism>